<evidence type="ECO:0000313" key="1">
    <source>
        <dbReference type="EMBL" id="CAF0774144.1"/>
    </source>
</evidence>
<name>A0A814SYV2_ADIRI</name>
<protein>
    <submittedName>
        <fullName evidence="2">Uncharacterized protein</fullName>
    </submittedName>
</protein>
<reference evidence="2" key="1">
    <citation type="submission" date="2021-02" db="EMBL/GenBank/DDBJ databases">
        <authorList>
            <person name="Nowell W R."/>
        </authorList>
    </citation>
    <scope>NUCLEOTIDE SEQUENCE</scope>
</reference>
<keyword evidence="3" id="KW-1185">Reference proteome</keyword>
<dbReference type="InterPro" id="IPR042506">
    <property type="entry name" value="IQCC"/>
</dbReference>
<evidence type="ECO:0000313" key="3">
    <source>
        <dbReference type="Proteomes" id="UP000663828"/>
    </source>
</evidence>
<evidence type="ECO:0000313" key="2">
    <source>
        <dbReference type="EMBL" id="CAF1153986.1"/>
    </source>
</evidence>
<dbReference type="AlphaFoldDB" id="A0A814SYV2"/>
<sequence length="122" mass="14679">MENDVFITQAFHTNPDNQRMEKILLLQRLIRSYYVRRQFEDVRKEYLKTLTDIEGEMAIKPIESHPIKVEEPLKQTIAVLPSREELLRKREEIAIELLWMEQAIQSRKDYLRLKSRYTSSIS</sequence>
<dbReference type="PANTHER" id="PTHR16049">
    <property type="entry name" value="IQ DOMAIN-CONTAINING PROTEIN C"/>
    <property type="match status" value="1"/>
</dbReference>
<dbReference type="OrthoDB" id="6161953at2759"/>
<organism evidence="2 3">
    <name type="scientific">Adineta ricciae</name>
    <name type="common">Rotifer</name>
    <dbReference type="NCBI Taxonomy" id="249248"/>
    <lineage>
        <taxon>Eukaryota</taxon>
        <taxon>Metazoa</taxon>
        <taxon>Spiralia</taxon>
        <taxon>Gnathifera</taxon>
        <taxon>Rotifera</taxon>
        <taxon>Eurotatoria</taxon>
        <taxon>Bdelloidea</taxon>
        <taxon>Adinetida</taxon>
        <taxon>Adinetidae</taxon>
        <taxon>Adineta</taxon>
    </lineage>
</organism>
<dbReference type="Proteomes" id="UP000663828">
    <property type="component" value="Unassembled WGS sequence"/>
</dbReference>
<dbReference type="EMBL" id="CAJNOJ010000009">
    <property type="protein sequence ID" value="CAF0774144.1"/>
    <property type="molecule type" value="Genomic_DNA"/>
</dbReference>
<gene>
    <name evidence="1" type="ORF">EDS130_LOCUS3475</name>
    <name evidence="2" type="ORF">XAT740_LOCUS21106</name>
</gene>
<comment type="caution">
    <text evidence="2">The sequence shown here is derived from an EMBL/GenBank/DDBJ whole genome shotgun (WGS) entry which is preliminary data.</text>
</comment>
<dbReference type="PROSITE" id="PS50096">
    <property type="entry name" value="IQ"/>
    <property type="match status" value="1"/>
</dbReference>
<dbReference type="EMBL" id="CAJNOR010001502">
    <property type="protein sequence ID" value="CAF1153986.1"/>
    <property type="molecule type" value="Genomic_DNA"/>
</dbReference>
<accession>A0A814SYV2</accession>
<proteinExistence type="predicted"/>
<dbReference type="Proteomes" id="UP000663852">
    <property type="component" value="Unassembled WGS sequence"/>
</dbReference>
<dbReference type="PANTHER" id="PTHR16049:SF8">
    <property type="entry name" value="IQ DOMAIN-CONTAINING PROTEIN C"/>
    <property type="match status" value="1"/>
</dbReference>